<proteinExistence type="predicted"/>
<name>A0A8S1N3Z1_9CILI</name>
<evidence type="ECO:0000313" key="2">
    <source>
        <dbReference type="EMBL" id="CAD8087538.1"/>
    </source>
</evidence>
<feature type="transmembrane region" description="Helical" evidence="1">
    <location>
        <begin position="80"/>
        <end position="99"/>
    </location>
</feature>
<dbReference type="AlphaFoldDB" id="A0A8S1N3Z1"/>
<keyword evidence="1" id="KW-0812">Transmembrane</keyword>
<keyword evidence="1" id="KW-0472">Membrane</keyword>
<keyword evidence="1" id="KW-1133">Transmembrane helix</keyword>
<dbReference type="Proteomes" id="UP000692954">
    <property type="component" value="Unassembled WGS sequence"/>
</dbReference>
<keyword evidence="3" id="KW-1185">Reference proteome</keyword>
<reference evidence="2" key="1">
    <citation type="submission" date="2021-01" db="EMBL/GenBank/DDBJ databases">
        <authorList>
            <consortium name="Genoscope - CEA"/>
            <person name="William W."/>
        </authorList>
    </citation>
    <scope>NUCLEOTIDE SEQUENCE</scope>
</reference>
<sequence>MDLGIQINTLNQIDQLLNLNGRNQQFLEQNHQLYKQLGQQIYVLLTILEQMKNDRILTIGFTTFVILLFIFFILSAFIRIQALLLGICISYVVVFCLVVKRDHLIQYIQYYFHLINKQIVYITKQLELLKMKEIYYKFYRTKYQNRIIELQQEIQN</sequence>
<gene>
    <name evidence="2" type="ORF">PSON_ATCC_30995.1.T0510239</name>
</gene>
<dbReference type="OrthoDB" id="10488130at2759"/>
<feature type="transmembrane region" description="Helical" evidence="1">
    <location>
        <begin position="56"/>
        <end position="74"/>
    </location>
</feature>
<comment type="caution">
    <text evidence="2">The sequence shown here is derived from an EMBL/GenBank/DDBJ whole genome shotgun (WGS) entry which is preliminary data.</text>
</comment>
<organism evidence="2 3">
    <name type="scientific">Paramecium sonneborni</name>
    <dbReference type="NCBI Taxonomy" id="65129"/>
    <lineage>
        <taxon>Eukaryota</taxon>
        <taxon>Sar</taxon>
        <taxon>Alveolata</taxon>
        <taxon>Ciliophora</taxon>
        <taxon>Intramacronucleata</taxon>
        <taxon>Oligohymenophorea</taxon>
        <taxon>Peniculida</taxon>
        <taxon>Parameciidae</taxon>
        <taxon>Paramecium</taxon>
    </lineage>
</organism>
<evidence type="ECO:0008006" key="4">
    <source>
        <dbReference type="Google" id="ProtNLM"/>
    </source>
</evidence>
<evidence type="ECO:0000256" key="1">
    <source>
        <dbReference type="SAM" id="Phobius"/>
    </source>
</evidence>
<dbReference type="EMBL" id="CAJJDN010000051">
    <property type="protein sequence ID" value="CAD8087538.1"/>
    <property type="molecule type" value="Genomic_DNA"/>
</dbReference>
<evidence type="ECO:0000313" key="3">
    <source>
        <dbReference type="Proteomes" id="UP000692954"/>
    </source>
</evidence>
<protein>
    <recommendedName>
        <fullName evidence="4">Transmembrane protein</fullName>
    </recommendedName>
</protein>
<accession>A0A8S1N3Z1</accession>